<dbReference type="GO" id="GO:0033260">
    <property type="term" value="P:nuclear DNA replication"/>
    <property type="evidence" value="ECO:0007669"/>
    <property type="project" value="TreeGrafter"/>
</dbReference>
<organism evidence="9 10">
    <name type="scientific">Thelephora terrestris</name>
    <dbReference type="NCBI Taxonomy" id="56493"/>
    <lineage>
        <taxon>Eukaryota</taxon>
        <taxon>Fungi</taxon>
        <taxon>Dikarya</taxon>
        <taxon>Basidiomycota</taxon>
        <taxon>Agaricomycotina</taxon>
        <taxon>Agaricomycetes</taxon>
        <taxon>Thelephorales</taxon>
        <taxon>Thelephoraceae</taxon>
        <taxon>Thelephora</taxon>
    </lineage>
</organism>
<evidence type="ECO:0000256" key="8">
    <source>
        <dbReference type="SAM" id="MobiDB-lite"/>
    </source>
</evidence>
<keyword evidence="4" id="KW-0862">Zinc</keyword>
<dbReference type="GO" id="GO:0033314">
    <property type="term" value="P:mitotic DNA replication checkpoint signaling"/>
    <property type="evidence" value="ECO:0007669"/>
    <property type="project" value="TreeGrafter"/>
</dbReference>
<dbReference type="EMBL" id="WIUZ02000002">
    <property type="protein sequence ID" value="KAF9790267.1"/>
    <property type="molecule type" value="Genomic_DNA"/>
</dbReference>
<comment type="caution">
    <text evidence="9">The sequence shown here is derived from an EMBL/GenBank/DDBJ whole genome shotgun (WGS) entry which is preliminary data.</text>
</comment>
<dbReference type="GO" id="GO:0044773">
    <property type="term" value="P:mitotic DNA damage checkpoint signaling"/>
    <property type="evidence" value="ECO:0007669"/>
    <property type="project" value="TreeGrafter"/>
</dbReference>
<evidence type="ECO:0000256" key="3">
    <source>
        <dbReference type="ARBA" id="ARBA00022771"/>
    </source>
</evidence>
<dbReference type="AlphaFoldDB" id="A0A9P6LB20"/>
<evidence type="ECO:0000256" key="7">
    <source>
        <dbReference type="SAM" id="Coils"/>
    </source>
</evidence>
<keyword evidence="10" id="KW-1185">Reference proteome</keyword>
<comment type="subcellular location">
    <subcellularLocation>
        <location evidence="1">Nucleus</location>
    </subcellularLocation>
</comment>
<dbReference type="Proteomes" id="UP000736335">
    <property type="component" value="Unassembled WGS sequence"/>
</dbReference>
<keyword evidence="6" id="KW-0539">Nucleus</keyword>
<evidence type="ECO:0000256" key="4">
    <source>
        <dbReference type="ARBA" id="ARBA00022833"/>
    </source>
</evidence>
<dbReference type="PANTHER" id="PTHR13278">
    <property type="entry name" value="ZINC FINGER PROTEIN 830"/>
    <property type="match status" value="1"/>
</dbReference>
<dbReference type="InterPro" id="IPR036236">
    <property type="entry name" value="Znf_C2H2_sf"/>
</dbReference>
<keyword evidence="3" id="KW-0863">Zinc-finger</keyword>
<feature type="compositionally biased region" description="Polar residues" evidence="8">
    <location>
        <begin position="58"/>
        <end position="74"/>
    </location>
</feature>
<keyword evidence="5 7" id="KW-0175">Coiled coil</keyword>
<dbReference type="GO" id="GO:0008270">
    <property type="term" value="F:zinc ion binding"/>
    <property type="evidence" value="ECO:0007669"/>
    <property type="project" value="UniProtKB-KW"/>
</dbReference>
<dbReference type="PANTHER" id="PTHR13278:SF0">
    <property type="entry name" value="ZINC FINGER PROTEIN 830"/>
    <property type="match status" value="1"/>
</dbReference>
<dbReference type="InterPro" id="IPR040050">
    <property type="entry name" value="ZNF830-like"/>
</dbReference>
<dbReference type="GO" id="GO:0003676">
    <property type="term" value="F:nucleic acid binding"/>
    <property type="evidence" value="ECO:0007669"/>
    <property type="project" value="InterPro"/>
</dbReference>
<evidence type="ECO:0000256" key="6">
    <source>
        <dbReference type="ARBA" id="ARBA00023242"/>
    </source>
</evidence>
<accession>A0A9P6LB20</accession>
<evidence type="ECO:0000256" key="1">
    <source>
        <dbReference type="ARBA" id="ARBA00004123"/>
    </source>
</evidence>
<protein>
    <recommendedName>
        <fullName evidence="11">Coiled-coil domain-containing protein 16</fullName>
    </recommendedName>
</protein>
<feature type="coiled-coil region" evidence="7">
    <location>
        <begin position="248"/>
        <end position="275"/>
    </location>
</feature>
<feature type="region of interest" description="Disordered" evidence="8">
    <location>
        <begin position="200"/>
        <end position="231"/>
    </location>
</feature>
<reference evidence="9" key="2">
    <citation type="submission" date="2020-11" db="EMBL/GenBank/DDBJ databases">
        <authorList>
            <consortium name="DOE Joint Genome Institute"/>
            <person name="Kuo A."/>
            <person name="Miyauchi S."/>
            <person name="Kiss E."/>
            <person name="Drula E."/>
            <person name="Kohler A."/>
            <person name="Sanchez-Garcia M."/>
            <person name="Andreopoulos B."/>
            <person name="Barry K.W."/>
            <person name="Bonito G."/>
            <person name="Buee M."/>
            <person name="Carver A."/>
            <person name="Chen C."/>
            <person name="Cichocki N."/>
            <person name="Clum A."/>
            <person name="Culley D."/>
            <person name="Crous P.W."/>
            <person name="Fauchery L."/>
            <person name="Girlanda M."/>
            <person name="Hayes R."/>
            <person name="Keri Z."/>
            <person name="Labutti K."/>
            <person name="Lipzen A."/>
            <person name="Lombard V."/>
            <person name="Magnuson J."/>
            <person name="Maillard F."/>
            <person name="Morin E."/>
            <person name="Murat C."/>
            <person name="Nolan M."/>
            <person name="Ohm R."/>
            <person name="Pangilinan J."/>
            <person name="Pereira M."/>
            <person name="Perotto S."/>
            <person name="Peter M."/>
            <person name="Riley R."/>
            <person name="Sitrit Y."/>
            <person name="Stielow B."/>
            <person name="Szollosi G."/>
            <person name="Zifcakova L."/>
            <person name="Stursova M."/>
            <person name="Spatafora J.W."/>
            <person name="Tedersoo L."/>
            <person name="Vaario L.-M."/>
            <person name="Yamada A."/>
            <person name="Yan M."/>
            <person name="Wang P."/>
            <person name="Xu J."/>
            <person name="Bruns T."/>
            <person name="Baldrian P."/>
            <person name="Vilgalys R."/>
            <person name="Henrissat B."/>
            <person name="Grigoriev I.V."/>
            <person name="Hibbett D."/>
            <person name="Nagy L.G."/>
            <person name="Martin F.M."/>
        </authorList>
    </citation>
    <scope>NUCLEOTIDE SEQUENCE</scope>
    <source>
        <strain evidence="9">UH-Tt-Lm1</strain>
    </source>
</reference>
<dbReference type="OrthoDB" id="77607at2759"/>
<evidence type="ECO:0008006" key="11">
    <source>
        <dbReference type="Google" id="ProtNLM"/>
    </source>
</evidence>
<evidence type="ECO:0000313" key="9">
    <source>
        <dbReference type="EMBL" id="KAF9790267.1"/>
    </source>
</evidence>
<evidence type="ECO:0000256" key="5">
    <source>
        <dbReference type="ARBA" id="ARBA00023054"/>
    </source>
</evidence>
<feature type="compositionally biased region" description="Low complexity" evidence="8">
    <location>
        <begin position="118"/>
        <end position="127"/>
    </location>
</feature>
<evidence type="ECO:0000256" key="2">
    <source>
        <dbReference type="ARBA" id="ARBA00022723"/>
    </source>
</evidence>
<keyword evidence="2" id="KW-0479">Metal-binding</keyword>
<feature type="compositionally biased region" description="Basic and acidic residues" evidence="8">
    <location>
        <begin position="219"/>
        <end position="231"/>
    </location>
</feature>
<dbReference type="GO" id="GO:0005681">
    <property type="term" value="C:spliceosomal complex"/>
    <property type="evidence" value="ECO:0007669"/>
    <property type="project" value="InterPro"/>
</dbReference>
<evidence type="ECO:0000313" key="10">
    <source>
        <dbReference type="Proteomes" id="UP000736335"/>
    </source>
</evidence>
<dbReference type="SUPFAM" id="SSF57667">
    <property type="entry name" value="beta-beta-alpha zinc fingers"/>
    <property type="match status" value="1"/>
</dbReference>
<sequence>MSDVRALLKAKRQEARIQHPHASYTSTGQLRCTACETVIKQASSWAGHVGSKTHRGNVAQQRLSQVVSQETARSTGKRKEQDEPSEDEEIHPISEPTKKRKVTPDDPPKPMPEPASTFPSDFFSDPSRAVIRSVDDRSSDEDEDNTNPTRQRATNDPVDLEWQRFQQEILTSAPTLADQRHEAFKRATVFAEPELLEENVAGLPTGEPPQADIGVGEVQRSEEDSRKRKEVEEKELIMDRLFEEERAQEEADAKVELLKGRLDALKKRRNEAKAARAKGSQ</sequence>
<gene>
    <name evidence="9" type="ORF">BJ322DRAFT_1103935</name>
</gene>
<name>A0A9P6LB20_9AGAM</name>
<feature type="region of interest" description="Disordered" evidence="8">
    <location>
        <begin position="48"/>
        <end position="159"/>
    </location>
</feature>
<proteinExistence type="predicted"/>
<reference evidence="9" key="1">
    <citation type="journal article" date="2020" name="Nat. Commun.">
        <title>Large-scale genome sequencing of mycorrhizal fungi provides insights into the early evolution of symbiotic traits.</title>
        <authorList>
            <person name="Miyauchi S."/>
            <person name="Kiss E."/>
            <person name="Kuo A."/>
            <person name="Drula E."/>
            <person name="Kohler A."/>
            <person name="Sanchez-Garcia M."/>
            <person name="Morin E."/>
            <person name="Andreopoulos B."/>
            <person name="Barry K.W."/>
            <person name="Bonito G."/>
            <person name="Buee M."/>
            <person name="Carver A."/>
            <person name="Chen C."/>
            <person name="Cichocki N."/>
            <person name="Clum A."/>
            <person name="Culley D."/>
            <person name="Crous P.W."/>
            <person name="Fauchery L."/>
            <person name="Girlanda M."/>
            <person name="Hayes R.D."/>
            <person name="Keri Z."/>
            <person name="LaButti K."/>
            <person name="Lipzen A."/>
            <person name="Lombard V."/>
            <person name="Magnuson J."/>
            <person name="Maillard F."/>
            <person name="Murat C."/>
            <person name="Nolan M."/>
            <person name="Ohm R.A."/>
            <person name="Pangilinan J."/>
            <person name="Pereira M.F."/>
            <person name="Perotto S."/>
            <person name="Peter M."/>
            <person name="Pfister S."/>
            <person name="Riley R."/>
            <person name="Sitrit Y."/>
            <person name="Stielow J.B."/>
            <person name="Szollosi G."/>
            <person name="Zifcakova L."/>
            <person name="Stursova M."/>
            <person name="Spatafora J.W."/>
            <person name="Tedersoo L."/>
            <person name="Vaario L.M."/>
            <person name="Yamada A."/>
            <person name="Yan M."/>
            <person name="Wang P."/>
            <person name="Xu J."/>
            <person name="Bruns T."/>
            <person name="Baldrian P."/>
            <person name="Vilgalys R."/>
            <person name="Dunand C."/>
            <person name="Henrissat B."/>
            <person name="Grigoriev I.V."/>
            <person name="Hibbett D."/>
            <person name="Nagy L.G."/>
            <person name="Martin F.M."/>
        </authorList>
    </citation>
    <scope>NUCLEOTIDE SEQUENCE</scope>
    <source>
        <strain evidence="9">UH-Tt-Lm1</strain>
    </source>
</reference>